<protein>
    <submittedName>
        <fullName evidence="2">MarR family transcriptional regulator</fullName>
    </submittedName>
</protein>
<reference evidence="2 3" key="1">
    <citation type="submission" date="2014-02" db="EMBL/GenBank/DDBJ databases">
        <title>The small core and large imbalanced accessory genome model reveals a collaborative survival strategy of Sorangium cellulosum strains in nature.</title>
        <authorList>
            <person name="Han K."/>
            <person name="Peng R."/>
            <person name="Blom J."/>
            <person name="Li Y.-Z."/>
        </authorList>
    </citation>
    <scope>NUCLEOTIDE SEQUENCE [LARGE SCALE GENOMIC DNA]</scope>
    <source>
        <strain evidence="2 3">So0157-18</strain>
    </source>
</reference>
<evidence type="ECO:0000259" key="1">
    <source>
        <dbReference type="PROSITE" id="PS50995"/>
    </source>
</evidence>
<dbReference type="InterPro" id="IPR000835">
    <property type="entry name" value="HTH_MarR-typ"/>
</dbReference>
<dbReference type="AlphaFoldDB" id="A0A150PN52"/>
<dbReference type="PROSITE" id="PS50995">
    <property type="entry name" value="HTH_MARR_2"/>
    <property type="match status" value="1"/>
</dbReference>
<evidence type="ECO:0000313" key="2">
    <source>
        <dbReference type="EMBL" id="KYF57171.1"/>
    </source>
</evidence>
<dbReference type="Proteomes" id="UP000075604">
    <property type="component" value="Unassembled WGS sequence"/>
</dbReference>
<dbReference type="InterPro" id="IPR039422">
    <property type="entry name" value="MarR/SlyA-like"/>
</dbReference>
<feature type="domain" description="HTH marR-type" evidence="1">
    <location>
        <begin position="17"/>
        <end position="148"/>
    </location>
</feature>
<dbReference type="InterPro" id="IPR036388">
    <property type="entry name" value="WH-like_DNA-bd_sf"/>
</dbReference>
<dbReference type="SMART" id="SM00347">
    <property type="entry name" value="HTH_MARR"/>
    <property type="match status" value="1"/>
</dbReference>
<dbReference type="PANTHER" id="PTHR33164:SF43">
    <property type="entry name" value="HTH-TYPE TRANSCRIPTIONAL REPRESSOR YETL"/>
    <property type="match status" value="1"/>
</dbReference>
<dbReference type="CDD" id="cd00090">
    <property type="entry name" value="HTH_ARSR"/>
    <property type="match status" value="1"/>
</dbReference>
<accession>A0A150PN52</accession>
<dbReference type="GO" id="GO:0006950">
    <property type="term" value="P:response to stress"/>
    <property type="evidence" value="ECO:0007669"/>
    <property type="project" value="TreeGrafter"/>
</dbReference>
<dbReference type="Gene3D" id="1.10.10.10">
    <property type="entry name" value="Winged helix-like DNA-binding domain superfamily/Winged helix DNA-binding domain"/>
    <property type="match status" value="1"/>
</dbReference>
<dbReference type="GO" id="GO:0003700">
    <property type="term" value="F:DNA-binding transcription factor activity"/>
    <property type="evidence" value="ECO:0007669"/>
    <property type="project" value="InterPro"/>
</dbReference>
<dbReference type="InterPro" id="IPR011991">
    <property type="entry name" value="ArsR-like_HTH"/>
</dbReference>
<dbReference type="InterPro" id="IPR036390">
    <property type="entry name" value="WH_DNA-bd_sf"/>
</dbReference>
<dbReference type="PANTHER" id="PTHR33164">
    <property type="entry name" value="TRANSCRIPTIONAL REGULATOR, MARR FAMILY"/>
    <property type="match status" value="1"/>
</dbReference>
<sequence length="219" mass="23903">MGRSLPLFFEENSEPIDRRIAVGLRKLGLAMKLQAWEQASHEGLSPTQGQILATLSLEGPLSGSELSQRLGVTLATISESVRALVDKGAVVKRPDPRHPRASLIELTPQGRALAEKVTTLPDAIVSAVSALSASEQEAFLAGVVKIIRSLQIGGHIPVSRMCVTCKYFRPNAHQGALPHHCAFVDAPMAGRHLRIDCGEHELAEEQQREDAWRRFVQPE</sequence>
<organism evidence="2 3">
    <name type="scientific">Sorangium cellulosum</name>
    <name type="common">Polyangium cellulosum</name>
    <dbReference type="NCBI Taxonomy" id="56"/>
    <lineage>
        <taxon>Bacteria</taxon>
        <taxon>Pseudomonadati</taxon>
        <taxon>Myxococcota</taxon>
        <taxon>Polyangia</taxon>
        <taxon>Polyangiales</taxon>
        <taxon>Polyangiaceae</taxon>
        <taxon>Sorangium</taxon>
    </lineage>
</organism>
<dbReference type="EMBL" id="JELX01001914">
    <property type="protein sequence ID" value="KYF57171.1"/>
    <property type="molecule type" value="Genomic_DNA"/>
</dbReference>
<comment type="caution">
    <text evidence="2">The sequence shown here is derived from an EMBL/GenBank/DDBJ whole genome shotgun (WGS) entry which is preliminary data.</text>
</comment>
<dbReference type="PRINTS" id="PR00598">
    <property type="entry name" value="HTHMARR"/>
</dbReference>
<dbReference type="Pfam" id="PF12802">
    <property type="entry name" value="MarR_2"/>
    <property type="match status" value="1"/>
</dbReference>
<gene>
    <name evidence="2" type="ORF">BE04_44110</name>
</gene>
<name>A0A150PN52_SORCE</name>
<proteinExistence type="predicted"/>
<evidence type="ECO:0000313" key="3">
    <source>
        <dbReference type="Proteomes" id="UP000075604"/>
    </source>
</evidence>
<dbReference type="SUPFAM" id="SSF46785">
    <property type="entry name" value="Winged helix' DNA-binding domain"/>
    <property type="match status" value="1"/>
</dbReference>